<dbReference type="Gene3D" id="1.20.58.1120">
    <property type="match status" value="1"/>
</dbReference>
<keyword evidence="6" id="KW-0677">Repeat</keyword>
<dbReference type="Gene3D" id="1.20.920.20">
    <property type="match status" value="1"/>
</dbReference>
<keyword evidence="7" id="KW-0547">Nucleotide-binding</keyword>
<comment type="subcellular location">
    <subcellularLocation>
        <location evidence="1">Cell projection</location>
        <location evidence="1">Cilium</location>
        <location evidence="1">Flagellum</location>
    </subcellularLocation>
    <subcellularLocation>
        <location evidence="2">Cytoplasm</location>
        <location evidence="2">Cytoskeleton</location>
        <location evidence="2">Cilium axoneme</location>
    </subcellularLocation>
</comment>
<dbReference type="FunFam" id="1.20.920.20:FF:000001">
    <property type="entry name" value="dynein heavy chain 2, axonemal"/>
    <property type="match status" value="1"/>
</dbReference>
<evidence type="ECO:0000256" key="1">
    <source>
        <dbReference type="ARBA" id="ARBA00004230"/>
    </source>
</evidence>
<dbReference type="InterPro" id="IPR041589">
    <property type="entry name" value="DNAH3_AAA_lid_1"/>
</dbReference>
<dbReference type="FunFam" id="1.10.287.2620:FF:000002">
    <property type="entry name" value="Dynein heavy chain 2, axonemal"/>
    <property type="match status" value="1"/>
</dbReference>
<evidence type="ECO:0000256" key="13">
    <source>
        <dbReference type="ARBA" id="ARBA00023175"/>
    </source>
</evidence>
<dbReference type="GO" id="GO:0060294">
    <property type="term" value="P:cilium movement involved in cell motility"/>
    <property type="evidence" value="ECO:0007669"/>
    <property type="project" value="UniProtKB-ARBA"/>
</dbReference>
<dbReference type="GO" id="GO:0008017">
    <property type="term" value="F:microtubule binding"/>
    <property type="evidence" value="ECO:0007669"/>
    <property type="project" value="UniProtKB-ARBA"/>
</dbReference>
<dbReference type="Pfam" id="PF08385">
    <property type="entry name" value="DHC_N1"/>
    <property type="match status" value="1"/>
</dbReference>
<keyword evidence="21" id="KW-1185">Reference proteome</keyword>
<dbReference type="Gene3D" id="3.10.490.20">
    <property type="match status" value="1"/>
</dbReference>
<dbReference type="FunFam" id="1.20.920.30:FF:000002">
    <property type="entry name" value="Dynein axonemal heavy chain 3"/>
    <property type="match status" value="1"/>
</dbReference>
<dbReference type="PANTHER" id="PTHR46532">
    <property type="entry name" value="MALE FERTILITY FACTOR KL5"/>
    <property type="match status" value="1"/>
</dbReference>
<dbReference type="Gene3D" id="1.10.8.720">
    <property type="entry name" value="Region D6 of dynein motor"/>
    <property type="match status" value="1"/>
</dbReference>
<evidence type="ECO:0000256" key="9">
    <source>
        <dbReference type="ARBA" id="ARBA00022846"/>
    </source>
</evidence>
<dbReference type="Gene3D" id="1.10.8.1220">
    <property type="match status" value="1"/>
</dbReference>
<dbReference type="Pfam" id="PF12781">
    <property type="entry name" value="AAA_9"/>
    <property type="match status" value="1"/>
</dbReference>
<evidence type="ECO:0000256" key="8">
    <source>
        <dbReference type="ARBA" id="ARBA00022840"/>
    </source>
</evidence>
<dbReference type="GO" id="GO:0036159">
    <property type="term" value="P:inner dynein arm assembly"/>
    <property type="evidence" value="ECO:0007669"/>
    <property type="project" value="UniProtKB-ARBA"/>
</dbReference>
<keyword evidence="15" id="KW-0966">Cell projection</keyword>
<dbReference type="Pfam" id="PF17857">
    <property type="entry name" value="AAA_lid_1"/>
    <property type="match status" value="1"/>
</dbReference>
<dbReference type="InterPro" id="IPR042219">
    <property type="entry name" value="AAA_lid_11_sf"/>
</dbReference>
<evidence type="ECO:0000256" key="16">
    <source>
        <dbReference type="ARBA" id="ARBA00058146"/>
    </source>
</evidence>
<keyword evidence="14" id="KW-0206">Cytoskeleton</keyword>
<dbReference type="Pfam" id="PF17852">
    <property type="entry name" value="Dynein_AAA_lid"/>
    <property type="match status" value="1"/>
</dbReference>
<dbReference type="Pfam" id="PF12777">
    <property type="entry name" value="MT"/>
    <property type="match status" value="1"/>
</dbReference>
<dbReference type="FunFam" id="3.40.50.300:FF:000049">
    <property type="entry name" value="Dynein, axonemal, heavy chain 5"/>
    <property type="match status" value="1"/>
</dbReference>
<dbReference type="FunFam" id="1.20.140.100:FF:000003">
    <property type="entry name" value="Dynein, axonemal, heavy chain 5"/>
    <property type="match status" value="1"/>
</dbReference>
<dbReference type="InterPro" id="IPR027417">
    <property type="entry name" value="P-loop_NTPase"/>
</dbReference>
<evidence type="ECO:0000256" key="3">
    <source>
        <dbReference type="ARBA" id="ARBA00008887"/>
    </source>
</evidence>
<dbReference type="GO" id="GO:0045505">
    <property type="term" value="F:dynein intermediate chain binding"/>
    <property type="evidence" value="ECO:0007669"/>
    <property type="project" value="InterPro"/>
</dbReference>
<dbReference type="Gene3D" id="1.10.287.2620">
    <property type="match status" value="1"/>
</dbReference>
<dbReference type="Pfam" id="PF25007">
    <property type="entry name" value="DYH2-5-8_CC"/>
    <property type="match status" value="1"/>
</dbReference>
<protein>
    <recommendedName>
        <fullName evidence="19">AAA+ ATPase domain-containing protein</fullName>
    </recommendedName>
</protein>
<dbReference type="SUPFAM" id="SSF52540">
    <property type="entry name" value="P-loop containing nucleoside triphosphate hydrolases"/>
    <property type="match status" value="4"/>
</dbReference>
<dbReference type="InterPro" id="IPR041228">
    <property type="entry name" value="Dynein_C"/>
</dbReference>
<comment type="subunit">
    <text evidence="17">Consists of at least 3 heavy chains (alpha, beta and gamma), 2 intermediate chains and 8 light chains.</text>
</comment>
<dbReference type="FunFam" id="3.20.180.20:FF:000001">
    <property type="entry name" value="Dynein axonemal heavy chain 5"/>
    <property type="match status" value="1"/>
</dbReference>
<dbReference type="InterPro" id="IPR035699">
    <property type="entry name" value="AAA_6"/>
</dbReference>
<sequence length="4516" mass="511257">MPSAAPSSHLKYIFKHVARAFGLPIFQVEEQMARSPNVQELDAFMEEDGPSQLLVSRHPDTIPALPEREWDGEGLVVTEGDTCRLEGKGVVLMKVNEGTKIDTAHTEREVVVSVIVGSPMKSLLATIDHLFLPLLSQSSPAWKAKLPDEAGNELFTAMQKFVQMLSDSANGMDRIVELAKPSMKLAEIELKNTALTRAALNPELVRSFESAVTTWSETVEILLDDLPPEPAAIAQSSAGPSTELEYWKARMGRLNSVAEQLRSRECKVVLGVLKAARSRTLRHWKGLENSVNDSVNEAKDTVKYLVTLEKFIEPLYSAPPRSIVDHLPGLMSNIRMMVTIARFYNTPERIETLLCKIANQIINRCSSHVEAYGRLWAQPIDELLVRLRDCLALDAAYREEYRKCSDSLQSQLKGKQLELDEELLFTKLDAFAARLEKLVSFFTTIDQFKALSQHTIEGMSALFADFHLTLDRFQSKSYDLLDYRKSYFDRDLLEFNTTISELEQALQAFINQSFESINSTSHALGLLQRFQAILQRDSLKEDLESKLTVIFHNYGLDLETVQQLYEKQKSGPLIVRNAPPVAGNVLWARQLMRRIELPMQKFQQHTSLMSTKESKKIVKTYNRIARTIIEFETLWQLAWVKSIDASKAGLQATLLIRHPKNNRLYVNFDREVLLLIRETKSLMRMGVAVPESARLVVLQENKFKSFYNQLSYAIVEYEKVLSRVPPIIGVLLKPHLDDMQRKLHPGMVTLTWTSMNIDAFMHTTNAGVAALDDLVTKIRDLIENRIERNLKAVSKMGLVELPKDESFSLEKFVIVQEKLTKARLQTLSSKNLEIEEAVSDLFVLITEFPLERPASNTLHEAEAAKLRLHYSRLFYRAVSHSTKMALRQIKKRIGSKASGGFLFLERPFFDVNVELTIPSVIMSPSLDDIQAAINRSCRAIIGLSRHLPMWGSHEDKASGRSIHDVLAKDKEIVRTVLLLTGSMEGAKRQVYTYLSSFSKYDWLWQGNMQAEYTQFMSRRPNLDEFETELKKYGELEREISHIAPVHNIGALSLETAPLKYSLRSECLAWKALYGNNLHEQAKTKLETISKWMNDMGRNLKREVKDLEDVRTAMNYLKELRERESGVDAFLSPVEEMYRLLNTYEVSVSKEESDQVADLRYSWRKLLNLSNEVNNNLADLQVGFKRDLVRNVKVFLQDVEKFRLDFQTNGPMVKGITANEATARLKRFQMLYEQRERKFKNYRSGEELFGLTPTQYPELERTKKELDLLERLYALYTAVNNFVVETHDMPWSEVTAALPSMIARVSDFQASCAKMPRELRQWEAYTELKAKIDEFFLSMPLVQLLSHPSMRMRHWTQLVNITGQQLAVGSDRFKLNDVLQAGLLEYREDVEEITASALKELQIDEKLTSISDDWSDEQLTFTQFKHRGYICLKGAETVAVIEKCEETLMALGSMMASRYIAPFRDQVQSWVNKLSTVTDVLEQWIQVQAMWLYLEAVFTSGDIAKQLPHESKRFQAIDKNWEKIMSKALETRNVVAYCHGNDVLIEMLPHMLEQLEVCQKALSGYLDQKRATFPRFYFVSDANLLEVLSQSSNPSAIQPHLQSVFAAIMRLGFDEKHKSRIVELFDSYGEVIKLERPVEMQGNIEEWLSKLLLSMQHSVNSIVRDAAADCEAMPLEQFTLKYPSQVALLGIQFKWTLDCEDALYRARKEKHILNQVVKKNQQRLTELVRLNLKSDQELSVHGPWTRTKIETMILVDVHQRDCFEEMSKLKIREPDHFEWQKQARFYFLHEQDVAQIVIADVEFSYCNEYLGVKERLVITPLTDRCYITLSQALGMCLGGAPAGPAGTGKTETVKDMGCTLGKYVVVFNCSDQMDYRVMGGIIKGLAKSGCWGCFDEFNRIDLEVLSVVAQQVMSVLDAMKHMRSSFQFTDGASVDLNRECGFFITMNPGYAGRQELPENLKSLFRGVTMMVPDRQIIMKVKLAACGYTSNSLLAKKFDVLYRLCEQQLSNQPHYDFGLRNILAVLRTAGKSKRLDLQAQEMPLLMRTLRDMNLSKFVSEDVPLFLSLIGDLFPGVNADKMAHDTMDAQLKFSISKLQLQHFETWQLKIVQVYEMALVRHSLMLVGPSGVGKSKIVEVLHDAVSSAPAGENDPPLMSQPHRETRMFPKAITAPQECHMFGSLDVIANEWTEGIFAQLWRKANKDKKNFTWLVLDGPVDAIWIENLNTVMDDNKILTLANNDRIPMLRPNVTLHFEVEDLRNASPATVSRAGIIYVSTMDLGWEPFVNSYLASRTSEERNTLFPLFSKYVECVLSFVTRECTPCMVCADMGLITSLTTLLTALLSVHNTGKVEGAEAHSAALIERIFIFALVWTVGGILDQSDRSKVDKFLRNMSTALPASREQDTVYEFRVSEGSGEWEHWSTRVPEWQPVSNLGDTFASILVPTIDSARLEHAIDLALSQHRPVLLIGGSGTAKTSAVLQVLGQQDPTRTLTKSISFSSATTPLIFQSTAEGFVEKRQGRTFGPPGNKRMIVFIDDISMPAINPWGDQVTLEVVRQLVECSGVYNLQKPGEWKSIVDLDFIGCMLTPGGGNNDIPNRAKRHFHVMNVSLPSNASIHQIFGSMIAVAFSEEIVPKKVAEIAQRKLVPMTVDIWQRTKSKMLPTPSKFHYIFNLRDLSRVFQGIFMCHLEEVIVTEEDLFALWRHECLRVFSDRLVNHEDKTWFHDTIQQTILASFGSLAANIAHAERLCKELADTPRVFVDFMREPDEDADTGEELPPPRIYEPVTDMRALHAKVTDFMDRYSEHDRARIKLVLFEDAILHFTRIARILRTPRSSALLVGVGGSGRQSLTRLAAFVGGCSTSQITITKAYSATDLMQDFKPLYLTAGVKGQGVAFMFTDKELADDSLLEYLNIFLNTGEVPNLFARDEMDAIIGEVAETYESSMPRGAEVTSTKLWSYFIDRVRANLHIVLCMSPVGDKFRRRAQMFPGIINCCTIDWFLPWPSAALVDVAMFHLASFEPEGGEVIKRSLVEHVAYVHASVSAGTTEYFERYRRAVYVTPKTYLAFLDAYISTFEKKKSRVAFLANSINVGLEKLEQATKDVDLMKVELKEKEKGLRTAQQKSALLLQSITASTQRAEKKKSEVQAVKDKALDESRLIEEQKALIDEQLLAAKPALDEAENALKAITAKDIGVLKQLKQPPNLIQRLFDCVLLLLRVPMQPSSAVEVKGGLQLKDSWKEALSVMAQSTFLDSILKFDRDKVNDEDIELVYPYMQAEDFNYDAARKASGAVAGLCTWVKAMVTYHHIAKVVKPKMAEQKVAEGYLRIAMNKLKNAQAEVDQCQAELDDMQQEFDEAMASKQRIQADADSTQNRMNAANRLINGLAGEKSRWTSQSEAFNDEIRRLTGDVAIACAFMSYAGPFNAEFRNVLLNERFISDATKRKIPMTSNLAVTTFMVEPGTVGDWVIQGLPSDELSVQNGIMVTQSLRWPLMIDPQGQGLSWIKTREEVNQLRISTLTDKRFRSHLEDSMAFGQPLLLENVGEEIDPILDPVLDKAVQKAGRGLKIVLADKECEYSDSFSLFLCSNMANPHFSPELCAQVTMIDFTVTMAGLEQQLLGRVVLKERAELEEQRQKLVEEVNSNQKTLKALEDDLLYRLATSTGNLLDDTSLIEVLQHTKETSAEVQEKLETAELADQRISSACEEYRPVATRGSLLYFLVVDMASISPMYQVSLQQFLKLFDSAIEKSPSAPLASKRVVNIMEYATFHTTCYMQRGFFERHKHIWLLMLTMKIEVVAGKLSQAAVQALLTGGGALDIKSEKPKPAEWVPDSVWLNIVTLSRALPETFSDLAENFSRSLTEWKQWYDLDAPEQQRPPQTVTTAFDLLLVVRSVRDDRTILCAQDYIASTIGQKFIDSRPLDLREVEEEANCRSPIVAILSQGSDPTGPILELARKLKKLIRSISLGQGQEPAARKLISTGVTQGSWVMLQNCHLGLKFMLELEQTILKLEEIHPAFQLWITSEAHPKFPIGLLQMSIKITNEAPAGVRAGLKNSYAWVSQDMLDAQSQPQWKSMLYALCFMHTIVQERRKFGPLGFNIPYEFNHSDLSASVQYLQNHLSMSESKKRPMDWDAINYMICDVQYGGRITDDWDRRLFATYGQMWLSPVIFEVSFRFHEGYKIPVGMEVSDYRKAIEKLSLVDAPALFGLHSNADLAFRTRQTKLVLSTILDVQPKAGGVGDNETREEAVLRQLKALKGRLPNDFKKEDVADGIKKLGGSKPLNICLQQEVDRIQMVLSGVRNSLNNLALAIAGTIVMSPDLINTLDALYSARVPEAWLKASQLDAPSLGVWFTNILMRAEQLISWLSAGRPHCFWLTGFFNPQGFLTANRQEVCRKHAKDGWALDDVVNSTEVLKLEREEVKRHPDEGVHLHGLFLEGCRWDKMAQKLTDSEPKVLFAPMPVVLVSGQLANEATKAGQLFSAPCYKNPKRTDLNYIFALDLRTEDPPSKWTLRGCCVLASKDV</sequence>
<feature type="coiled-coil region" evidence="18">
    <location>
        <begin position="3615"/>
        <end position="3691"/>
    </location>
</feature>
<dbReference type="Proteomes" id="UP001515480">
    <property type="component" value="Unassembled WGS sequence"/>
</dbReference>
<dbReference type="FunFam" id="3.40.50.300:FF:000044">
    <property type="entry name" value="Dynein heavy chain 5, axonemal"/>
    <property type="match status" value="1"/>
</dbReference>
<evidence type="ECO:0000256" key="11">
    <source>
        <dbReference type="ARBA" id="ARBA00023054"/>
    </source>
</evidence>
<dbReference type="InterPro" id="IPR043160">
    <property type="entry name" value="Dynein_C_barrel"/>
</dbReference>
<dbReference type="Gene3D" id="1.20.140.100">
    <property type="entry name" value="Dynein heavy chain, N-terminal domain 2"/>
    <property type="match status" value="1"/>
</dbReference>
<evidence type="ECO:0000256" key="10">
    <source>
        <dbReference type="ARBA" id="ARBA00023017"/>
    </source>
</evidence>
<dbReference type="InterPro" id="IPR042228">
    <property type="entry name" value="Dynein_linker_3"/>
</dbReference>
<dbReference type="Gene3D" id="1.20.920.30">
    <property type="match status" value="1"/>
</dbReference>
<dbReference type="FunFam" id="3.40.50.300:FF:002141">
    <property type="entry name" value="Dynein heavy chain"/>
    <property type="match status" value="1"/>
</dbReference>
<keyword evidence="13" id="KW-0505">Motor protein</keyword>
<dbReference type="Gene3D" id="1.10.472.130">
    <property type="match status" value="1"/>
</dbReference>
<evidence type="ECO:0000256" key="17">
    <source>
        <dbReference type="ARBA" id="ARBA00065818"/>
    </source>
</evidence>
<dbReference type="FunFam" id="3.40.50.300:FF:000320">
    <property type="entry name" value="Dynein, axonemal, heavy chain 5"/>
    <property type="match status" value="1"/>
</dbReference>
<keyword evidence="9" id="KW-0282">Flagellum</keyword>
<proteinExistence type="inferred from homology"/>
<evidence type="ECO:0000313" key="20">
    <source>
        <dbReference type="EMBL" id="KAL1503087.1"/>
    </source>
</evidence>
<evidence type="ECO:0000256" key="12">
    <source>
        <dbReference type="ARBA" id="ARBA00023069"/>
    </source>
</evidence>
<organism evidence="20 21">
    <name type="scientific">Prymnesium parvum</name>
    <name type="common">Toxic golden alga</name>
    <dbReference type="NCBI Taxonomy" id="97485"/>
    <lineage>
        <taxon>Eukaryota</taxon>
        <taxon>Haptista</taxon>
        <taxon>Haptophyta</taxon>
        <taxon>Prymnesiophyceae</taxon>
        <taxon>Prymnesiales</taxon>
        <taxon>Prymnesiaceae</taxon>
        <taxon>Prymnesium</taxon>
    </lineage>
</organism>
<dbReference type="EMBL" id="JBGBPQ010000022">
    <property type="protein sequence ID" value="KAL1503087.1"/>
    <property type="molecule type" value="Genomic_DNA"/>
</dbReference>
<dbReference type="InterPro" id="IPR043157">
    <property type="entry name" value="Dynein_AAA1S"/>
</dbReference>
<evidence type="ECO:0000256" key="14">
    <source>
        <dbReference type="ARBA" id="ARBA00023212"/>
    </source>
</evidence>
<dbReference type="Pfam" id="PF03028">
    <property type="entry name" value="Dynein_heavy"/>
    <property type="match status" value="1"/>
</dbReference>
<dbReference type="InterPro" id="IPR041658">
    <property type="entry name" value="AAA_lid_11"/>
</dbReference>
<keyword evidence="5" id="KW-0493">Microtubule</keyword>
<dbReference type="GO" id="GO:0031514">
    <property type="term" value="C:motile cilium"/>
    <property type="evidence" value="ECO:0007669"/>
    <property type="project" value="UniProtKB-SubCell"/>
</dbReference>
<dbReference type="FunFam" id="3.10.490.20:FF:000010">
    <property type="entry name" value="Dynein heavy chain, putative"/>
    <property type="match status" value="1"/>
</dbReference>
<feature type="domain" description="AAA+ ATPase" evidence="19">
    <location>
        <begin position="1836"/>
        <end position="1973"/>
    </location>
</feature>
<feature type="coiled-coil region" evidence="18">
    <location>
        <begin position="3322"/>
        <end position="3377"/>
    </location>
</feature>
<keyword evidence="11 18" id="KW-0175">Coiled coil</keyword>
<keyword evidence="4" id="KW-0963">Cytoplasm</keyword>
<dbReference type="Gene3D" id="3.20.180.20">
    <property type="entry name" value="Dynein heavy chain, N-terminal domain 2"/>
    <property type="match status" value="1"/>
</dbReference>
<dbReference type="InterPro" id="IPR004273">
    <property type="entry name" value="Dynein_heavy_D6_P-loop"/>
</dbReference>
<dbReference type="InterPro" id="IPR042222">
    <property type="entry name" value="Dynein_2_N"/>
</dbReference>
<dbReference type="InterPro" id="IPR035706">
    <property type="entry name" value="AAA_9"/>
</dbReference>
<dbReference type="FunFam" id="1.10.8.1220:FF:000001">
    <property type="entry name" value="Dynein axonemal heavy chain 5"/>
    <property type="match status" value="1"/>
</dbReference>
<evidence type="ECO:0000256" key="6">
    <source>
        <dbReference type="ARBA" id="ARBA00022737"/>
    </source>
</evidence>
<dbReference type="Gene3D" id="1.20.58.60">
    <property type="match status" value="1"/>
</dbReference>
<dbReference type="GO" id="GO:0005524">
    <property type="term" value="F:ATP binding"/>
    <property type="evidence" value="ECO:0007669"/>
    <property type="project" value="UniProtKB-KW"/>
</dbReference>
<dbReference type="Gene3D" id="1.20.1270.280">
    <property type="match status" value="1"/>
</dbReference>
<dbReference type="Pfam" id="PF12775">
    <property type="entry name" value="AAA_7"/>
    <property type="match status" value="1"/>
</dbReference>
<dbReference type="InterPro" id="IPR013594">
    <property type="entry name" value="Dynein_heavy_tail"/>
</dbReference>
<dbReference type="GO" id="GO:0036156">
    <property type="term" value="C:inner dynein arm"/>
    <property type="evidence" value="ECO:0007669"/>
    <property type="project" value="UniProtKB-ARBA"/>
</dbReference>
<dbReference type="InterPro" id="IPR024743">
    <property type="entry name" value="Dynein_HC_stalk"/>
</dbReference>
<dbReference type="PANTHER" id="PTHR46532:SF4">
    <property type="entry name" value="AAA+ ATPASE DOMAIN-CONTAINING PROTEIN"/>
    <property type="match status" value="1"/>
</dbReference>
<dbReference type="InterPro" id="IPR003593">
    <property type="entry name" value="AAA+_ATPase"/>
</dbReference>
<evidence type="ECO:0000259" key="19">
    <source>
        <dbReference type="SMART" id="SM00382"/>
    </source>
</evidence>
<evidence type="ECO:0000256" key="2">
    <source>
        <dbReference type="ARBA" id="ARBA00004430"/>
    </source>
</evidence>
<evidence type="ECO:0000256" key="18">
    <source>
        <dbReference type="SAM" id="Coils"/>
    </source>
</evidence>
<keyword evidence="8" id="KW-0067">ATP-binding</keyword>
<evidence type="ECO:0000256" key="4">
    <source>
        <dbReference type="ARBA" id="ARBA00022490"/>
    </source>
</evidence>
<dbReference type="Gene3D" id="3.40.50.300">
    <property type="entry name" value="P-loop containing nucleotide triphosphate hydrolases"/>
    <property type="match status" value="5"/>
</dbReference>
<dbReference type="Gene3D" id="6.10.140.1060">
    <property type="match status" value="1"/>
</dbReference>
<feature type="domain" description="AAA+ ATPase" evidence="19">
    <location>
        <begin position="2116"/>
        <end position="2256"/>
    </location>
</feature>
<dbReference type="Gene3D" id="1.10.8.710">
    <property type="match status" value="1"/>
</dbReference>
<dbReference type="InterPro" id="IPR026983">
    <property type="entry name" value="DHC"/>
</dbReference>
<comment type="function">
    <text evidence="16">Force generating protein of eukaryotic cilia and flagella. Produces force towards the minus ends of microtubules. Dynein has ATPase activity; the force-producing power stroke is thought to occur on release of ADP.</text>
</comment>
<feature type="coiled-coil region" evidence="18">
    <location>
        <begin position="1217"/>
        <end position="1278"/>
    </location>
</feature>
<accession>A0AB34INS1</accession>
<dbReference type="SMART" id="SM00382">
    <property type="entry name" value="AAA"/>
    <property type="match status" value="3"/>
</dbReference>
<gene>
    <name evidence="20" type="ORF">AB1Y20_011151</name>
</gene>
<dbReference type="Pfam" id="PF12780">
    <property type="entry name" value="AAA_8"/>
    <property type="match status" value="1"/>
</dbReference>
<keyword evidence="10" id="KW-0243">Dynein</keyword>
<dbReference type="Pfam" id="PF08393">
    <property type="entry name" value="DHC_N2"/>
    <property type="match status" value="1"/>
</dbReference>
<evidence type="ECO:0000256" key="7">
    <source>
        <dbReference type="ARBA" id="ARBA00022741"/>
    </source>
</evidence>
<dbReference type="Pfam" id="PF18198">
    <property type="entry name" value="AAA_lid_11"/>
    <property type="match status" value="1"/>
</dbReference>
<dbReference type="FunFam" id="1.10.8.710:FF:000003">
    <property type="entry name" value="Dynein axonemal heavy chain 5"/>
    <property type="match status" value="1"/>
</dbReference>
<evidence type="ECO:0000313" key="21">
    <source>
        <dbReference type="Proteomes" id="UP001515480"/>
    </source>
</evidence>
<feature type="coiled-coil region" evidence="18">
    <location>
        <begin position="3090"/>
        <end position="3152"/>
    </location>
</feature>
<dbReference type="InterPro" id="IPR024317">
    <property type="entry name" value="Dynein_heavy_chain_D4_dom"/>
</dbReference>
<dbReference type="InterPro" id="IPR041466">
    <property type="entry name" value="Dynein_AAA5_ext"/>
</dbReference>
<dbReference type="GO" id="GO:0005874">
    <property type="term" value="C:microtubule"/>
    <property type="evidence" value="ECO:0007669"/>
    <property type="project" value="UniProtKB-KW"/>
</dbReference>
<keyword evidence="12" id="KW-0969">Cilium</keyword>
<dbReference type="Pfam" id="PF12774">
    <property type="entry name" value="AAA_6"/>
    <property type="match status" value="1"/>
</dbReference>
<evidence type="ECO:0000256" key="15">
    <source>
        <dbReference type="ARBA" id="ARBA00023273"/>
    </source>
</evidence>
<dbReference type="Pfam" id="PF18199">
    <property type="entry name" value="Dynein_C"/>
    <property type="match status" value="1"/>
</dbReference>
<comment type="similarity">
    <text evidence="3">Belongs to the dynein heavy chain family.</text>
</comment>
<name>A0AB34INS1_PRYPA</name>
<dbReference type="GO" id="GO:0051959">
    <property type="term" value="F:dynein light intermediate chain binding"/>
    <property type="evidence" value="ECO:0007669"/>
    <property type="project" value="InterPro"/>
</dbReference>
<reference evidence="20 21" key="1">
    <citation type="journal article" date="2024" name="Science">
        <title>Giant polyketide synthase enzymes in the biosynthesis of giant marine polyether toxins.</title>
        <authorList>
            <person name="Fallon T.R."/>
            <person name="Shende V.V."/>
            <person name="Wierzbicki I.H."/>
            <person name="Pendleton A.L."/>
            <person name="Watervoot N.F."/>
            <person name="Auber R.P."/>
            <person name="Gonzalez D.J."/>
            <person name="Wisecaver J.H."/>
            <person name="Moore B.S."/>
        </authorList>
    </citation>
    <scope>NUCLEOTIDE SEQUENCE [LARGE SCALE GENOMIC DNA]</scope>
    <source>
        <strain evidence="20 21">12B1</strain>
    </source>
</reference>
<comment type="caution">
    <text evidence="20">The sequence shown here is derived from an EMBL/GenBank/DDBJ whole genome shotgun (WGS) entry which is preliminary data.</text>
</comment>
<dbReference type="InterPro" id="IPR013602">
    <property type="entry name" value="Dynein_heavy_linker"/>
</dbReference>
<dbReference type="InterPro" id="IPR056759">
    <property type="entry name" value="DYH2-5-8_CC"/>
</dbReference>
<feature type="domain" description="AAA+ ATPase" evidence="19">
    <location>
        <begin position="2459"/>
        <end position="2608"/>
    </location>
</feature>
<dbReference type="GO" id="GO:0008569">
    <property type="term" value="F:minus-end-directed microtubule motor activity"/>
    <property type="evidence" value="ECO:0007669"/>
    <property type="project" value="InterPro"/>
</dbReference>
<evidence type="ECO:0000256" key="5">
    <source>
        <dbReference type="ARBA" id="ARBA00022701"/>
    </source>
</evidence>